<name>A0A4Z0D5N6_9FIRM</name>
<organism evidence="10 11">
    <name type="scientific">Soehngenia longivitae</name>
    <dbReference type="NCBI Taxonomy" id="2562294"/>
    <lineage>
        <taxon>Bacteria</taxon>
        <taxon>Bacillati</taxon>
        <taxon>Bacillota</taxon>
        <taxon>Tissierellia</taxon>
        <taxon>Tissierellales</taxon>
        <taxon>Tissierellaceae</taxon>
        <taxon>Soehngenia</taxon>
    </lineage>
</organism>
<reference evidence="10 11" key="1">
    <citation type="submission" date="2019-03" db="EMBL/GenBank/DDBJ databases">
        <title>Draft genome sequence data and analysis of a Fermenting Bacterium, Soehngenia longevitae strain 1933PT, isolated from petroleum reservoir in Azerbaijan.</title>
        <authorList>
            <person name="Grouzdev D.S."/>
            <person name="Bidzhieva S.K."/>
            <person name="Sokolova D.S."/>
            <person name="Tourova T.P."/>
            <person name="Poltaraus A.B."/>
            <person name="Nazina T.N."/>
        </authorList>
    </citation>
    <scope>NUCLEOTIDE SEQUENCE [LARGE SCALE GENOMIC DNA]</scope>
    <source>
        <strain evidence="10 11">1933P</strain>
    </source>
</reference>
<dbReference type="PANTHER" id="PTHR21090">
    <property type="entry name" value="AROM/DEHYDROQUINATE SYNTHASE"/>
    <property type="match status" value="1"/>
</dbReference>
<gene>
    <name evidence="8 10" type="primary">aroA</name>
    <name evidence="10" type="ORF">E4100_06160</name>
</gene>
<dbReference type="InterPro" id="IPR013792">
    <property type="entry name" value="RNA3'P_cycl/enolpyr_Trfase_a/b"/>
</dbReference>
<dbReference type="InterPro" id="IPR023193">
    <property type="entry name" value="EPSP_synthase_CS"/>
</dbReference>
<dbReference type="InterPro" id="IPR006264">
    <property type="entry name" value="EPSP_synthase"/>
</dbReference>
<dbReference type="GO" id="GO:0009073">
    <property type="term" value="P:aromatic amino acid family biosynthetic process"/>
    <property type="evidence" value="ECO:0007669"/>
    <property type="project" value="UniProtKB-KW"/>
</dbReference>
<feature type="binding site" evidence="8">
    <location>
        <position position="99"/>
    </location>
    <ligand>
        <name>phosphoenolpyruvate</name>
        <dbReference type="ChEBI" id="CHEBI:58702"/>
    </ligand>
</feature>
<evidence type="ECO:0000313" key="10">
    <source>
        <dbReference type="EMBL" id="TFZ40082.1"/>
    </source>
</evidence>
<dbReference type="GO" id="GO:0008652">
    <property type="term" value="P:amino acid biosynthetic process"/>
    <property type="evidence" value="ECO:0007669"/>
    <property type="project" value="UniProtKB-KW"/>
</dbReference>
<dbReference type="OrthoDB" id="9809920at2"/>
<keyword evidence="3 8" id="KW-0963">Cytoplasm</keyword>
<feature type="binding site" evidence="8">
    <location>
        <position position="391"/>
    </location>
    <ligand>
        <name>phosphoenolpyruvate</name>
        <dbReference type="ChEBI" id="CHEBI:58702"/>
    </ligand>
</feature>
<comment type="function">
    <text evidence="8">Catalyzes the transfer of the enolpyruvyl moiety of phosphoenolpyruvate (PEP) to the 5-hydroxyl of shikimate-3-phosphate (S3P) to produce enolpyruvyl shikimate-3-phosphate and inorganic phosphate.</text>
</comment>
<accession>A0A4Z0D5N6</accession>
<dbReference type="AlphaFoldDB" id="A0A4Z0D5N6"/>
<feature type="binding site" evidence="8">
    <location>
        <position position="26"/>
    </location>
    <ligand>
        <name>3-phosphoshikimate</name>
        <dbReference type="ChEBI" id="CHEBI:145989"/>
    </ligand>
</feature>
<evidence type="ECO:0000259" key="9">
    <source>
        <dbReference type="Pfam" id="PF00275"/>
    </source>
</evidence>
<dbReference type="Pfam" id="PF00275">
    <property type="entry name" value="EPSP_synthase"/>
    <property type="match status" value="1"/>
</dbReference>
<keyword evidence="11" id="KW-1185">Reference proteome</keyword>
<dbReference type="CDD" id="cd01556">
    <property type="entry name" value="EPSP_synthase"/>
    <property type="match status" value="1"/>
</dbReference>
<feature type="binding site" evidence="8">
    <location>
        <position position="127"/>
    </location>
    <ligand>
        <name>phosphoenolpyruvate</name>
        <dbReference type="ChEBI" id="CHEBI:58702"/>
    </ligand>
</feature>
<dbReference type="UniPathway" id="UPA00053">
    <property type="reaction ID" value="UER00089"/>
</dbReference>
<dbReference type="FunFam" id="3.65.10.10:FF:000005">
    <property type="entry name" value="3-phosphoshikimate 1-carboxyvinyltransferase"/>
    <property type="match status" value="1"/>
</dbReference>
<feature type="binding site" evidence="8">
    <location>
        <position position="349"/>
    </location>
    <ligand>
        <name>phosphoenolpyruvate</name>
        <dbReference type="ChEBI" id="CHEBI:58702"/>
    </ligand>
</feature>
<sequence length="432" mass="47938">MLIRDDIMIVKPIKTIKGEIIAPPDKSISHRAVILSAIASGKTTISNFLFSDDTFRTLSAIRKLGVSIDIDENSSGLLVEGKGLDGLTATDEINCGNSGTTMRLLTGLLCGQKFNSYLYGDESLNKRPMKRIQEPLSYMGAKIKLEKGHAPIIIEPSKLNPIKYTMNIASAQVKSSILLASLYTSGVTEIEELLPTRNHTEVMLKHFNCNIEYEDNFVRIINPNKLIAKDIFVPGDISSATYFIALALITENSNLIIRDVGVNKSRTHILRLWQKMGGDIRIFNERILNSEDIADIEVKSSDLTGIVIDKKDVSQCIDEIPILAVTAAYAKGETLISGAEELKVKESDRLHYIYMNLKNMKSDVKLGDNSIYINGKENLVGSHIDTANDHRIAMAFTVAGLKASGETNISNHECVRISYPDFYKDLYKIIKH</sequence>
<comment type="caution">
    <text evidence="10">The sequence shown here is derived from an EMBL/GenBank/DDBJ whole genome shotgun (WGS) entry which is preliminary data.</text>
</comment>
<evidence type="ECO:0000256" key="2">
    <source>
        <dbReference type="ARBA" id="ARBA00009948"/>
    </source>
</evidence>
<dbReference type="EMBL" id="SRIB01000007">
    <property type="protein sequence ID" value="TFZ40082.1"/>
    <property type="molecule type" value="Genomic_DNA"/>
</dbReference>
<comment type="subcellular location">
    <subcellularLocation>
        <location evidence="8">Cytoplasm</location>
    </subcellularLocation>
</comment>
<dbReference type="NCBIfam" id="TIGR01356">
    <property type="entry name" value="aroA"/>
    <property type="match status" value="1"/>
</dbReference>
<dbReference type="InterPro" id="IPR036968">
    <property type="entry name" value="Enolpyruvate_Tfrase_sf"/>
</dbReference>
<feature type="binding site" evidence="8">
    <location>
        <position position="172"/>
    </location>
    <ligand>
        <name>phosphoenolpyruvate</name>
        <dbReference type="ChEBI" id="CHEBI:58702"/>
    </ligand>
</feature>
<evidence type="ECO:0000256" key="3">
    <source>
        <dbReference type="ARBA" id="ARBA00022490"/>
    </source>
</evidence>
<dbReference type="PIRSF" id="PIRSF000505">
    <property type="entry name" value="EPSPS"/>
    <property type="match status" value="1"/>
</dbReference>
<evidence type="ECO:0000256" key="1">
    <source>
        <dbReference type="ARBA" id="ARBA00004811"/>
    </source>
</evidence>
<feature type="binding site" evidence="8">
    <location>
        <position position="26"/>
    </location>
    <ligand>
        <name>phosphoenolpyruvate</name>
        <dbReference type="ChEBI" id="CHEBI:58702"/>
    </ligand>
</feature>
<evidence type="ECO:0000256" key="7">
    <source>
        <dbReference type="ARBA" id="ARBA00044633"/>
    </source>
</evidence>
<keyword evidence="6 8" id="KW-0057">Aromatic amino acid biosynthesis</keyword>
<comment type="similarity">
    <text evidence="2 8">Belongs to the EPSP synthase family.</text>
</comment>
<feature type="active site" description="Proton acceptor" evidence="8">
    <location>
        <position position="318"/>
    </location>
</feature>
<comment type="pathway">
    <text evidence="1 8">Metabolic intermediate biosynthesis; chorismate biosynthesis; chorismate from D-erythrose 4-phosphate and phosphoenolpyruvate: step 6/7.</text>
</comment>
<dbReference type="InterPro" id="IPR001986">
    <property type="entry name" value="Enolpyruvate_Tfrase_dom"/>
</dbReference>
<keyword evidence="5 8" id="KW-0808">Transferase</keyword>
<feature type="binding site" evidence="8">
    <location>
        <position position="345"/>
    </location>
    <ligand>
        <name>3-phosphoshikimate</name>
        <dbReference type="ChEBI" id="CHEBI:145989"/>
    </ligand>
</feature>
<protein>
    <recommendedName>
        <fullName evidence="8">3-phosphoshikimate 1-carboxyvinyltransferase</fullName>
        <ecNumber evidence="8">2.5.1.19</ecNumber>
    </recommendedName>
    <alternativeName>
        <fullName evidence="8">5-enolpyruvylshikimate-3-phosphate synthase</fullName>
        <shortName evidence="8">EPSP synthase</shortName>
        <shortName evidence="8">EPSPS</shortName>
    </alternativeName>
</protein>
<evidence type="ECO:0000313" key="11">
    <source>
        <dbReference type="Proteomes" id="UP000298381"/>
    </source>
</evidence>
<dbReference type="GO" id="GO:0009423">
    <property type="term" value="P:chorismate biosynthetic process"/>
    <property type="evidence" value="ECO:0007669"/>
    <property type="project" value="UniProtKB-UniRule"/>
</dbReference>
<evidence type="ECO:0000256" key="5">
    <source>
        <dbReference type="ARBA" id="ARBA00022679"/>
    </source>
</evidence>
<dbReference type="Proteomes" id="UP000298381">
    <property type="component" value="Unassembled WGS sequence"/>
</dbReference>
<dbReference type="PANTHER" id="PTHR21090:SF5">
    <property type="entry name" value="PENTAFUNCTIONAL AROM POLYPEPTIDE"/>
    <property type="match status" value="1"/>
</dbReference>
<feature type="binding site" evidence="8">
    <location>
        <position position="27"/>
    </location>
    <ligand>
        <name>3-phosphoshikimate</name>
        <dbReference type="ChEBI" id="CHEBI:145989"/>
    </ligand>
</feature>
<comment type="catalytic activity">
    <reaction evidence="7">
        <text>3-phosphoshikimate + phosphoenolpyruvate = 5-O-(1-carboxyvinyl)-3-phosphoshikimate + phosphate</text>
        <dbReference type="Rhea" id="RHEA:21256"/>
        <dbReference type="ChEBI" id="CHEBI:43474"/>
        <dbReference type="ChEBI" id="CHEBI:57701"/>
        <dbReference type="ChEBI" id="CHEBI:58702"/>
        <dbReference type="ChEBI" id="CHEBI:145989"/>
        <dbReference type="EC" id="2.5.1.19"/>
    </reaction>
    <physiologicalReaction direction="left-to-right" evidence="7">
        <dbReference type="Rhea" id="RHEA:21257"/>
    </physiologicalReaction>
</comment>
<feature type="binding site" evidence="8">
    <location>
        <position position="318"/>
    </location>
    <ligand>
        <name>3-phosphoshikimate</name>
        <dbReference type="ChEBI" id="CHEBI:145989"/>
    </ligand>
</feature>
<dbReference type="GO" id="GO:0005737">
    <property type="term" value="C:cytoplasm"/>
    <property type="evidence" value="ECO:0007669"/>
    <property type="project" value="UniProtKB-SubCell"/>
</dbReference>
<comment type="subunit">
    <text evidence="8">Monomer.</text>
</comment>
<dbReference type="EC" id="2.5.1.19" evidence="8"/>
<dbReference type="Gene3D" id="3.65.10.10">
    <property type="entry name" value="Enolpyruvate transferase domain"/>
    <property type="match status" value="2"/>
</dbReference>
<keyword evidence="4 8" id="KW-0028">Amino-acid biosynthesis</keyword>
<feature type="binding site" evidence="8">
    <location>
        <position position="31"/>
    </location>
    <ligand>
        <name>3-phosphoshikimate</name>
        <dbReference type="ChEBI" id="CHEBI:145989"/>
    </ligand>
</feature>
<feature type="domain" description="Enolpyruvate transferase" evidence="9">
    <location>
        <begin position="10"/>
        <end position="426"/>
    </location>
</feature>
<dbReference type="PROSITE" id="PS00104">
    <property type="entry name" value="EPSP_SYNTHASE_1"/>
    <property type="match status" value="1"/>
</dbReference>
<dbReference type="GO" id="GO:0003866">
    <property type="term" value="F:3-phosphoshikimate 1-carboxyvinyltransferase activity"/>
    <property type="evidence" value="ECO:0007669"/>
    <property type="project" value="UniProtKB-UniRule"/>
</dbReference>
<dbReference type="HAMAP" id="MF_00210">
    <property type="entry name" value="EPSP_synth"/>
    <property type="match status" value="1"/>
</dbReference>
<evidence type="ECO:0000256" key="4">
    <source>
        <dbReference type="ARBA" id="ARBA00022605"/>
    </source>
</evidence>
<feature type="binding site" evidence="8">
    <location>
        <position position="170"/>
    </location>
    <ligand>
        <name>3-phosphoshikimate</name>
        <dbReference type="ChEBI" id="CHEBI:145989"/>
    </ligand>
</feature>
<comment type="caution">
    <text evidence="8">Lacks conserved residue(s) required for the propagation of feature annotation.</text>
</comment>
<feature type="binding site" evidence="8">
    <location>
        <position position="172"/>
    </location>
    <ligand>
        <name>3-phosphoshikimate</name>
        <dbReference type="ChEBI" id="CHEBI:145989"/>
    </ligand>
</feature>
<proteinExistence type="inferred from homology"/>
<evidence type="ECO:0000256" key="8">
    <source>
        <dbReference type="HAMAP-Rule" id="MF_00210"/>
    </source>
</evidence>
<evidence type="ECO:0000256" key="6">
    <source>
        <dbReference type="ARBA" id="ARBA00023141"/>
    </source>
</evidence>
<dbReference type="SUPFAM" id="SSF55205">
    <property type="entry name" value="EPT/RTPC-like"/>
    <property type="match status" value="1"/>
</dbReference>